<dbReference type="STRING" id="41431.PCC8801_2081"/>
<evidence type="ECO:0000313" key="1">
    <source>
        <dbReference type="EMBL" id="ACK66113.1"/>
    </source>
</evidence>
<dbReference type="KEGG" id="cyp:PCC8801_2081"/>
<protein>
    <submittedName>
        <fullName evidence="1">Uncharacterized protein</fullName>
    </submittedName>
</protein>
<gene>
    <name evidence="1" type="ordered locus">PCC8801_2081</name>
</gene>
<sequence length="168" mass="19865">MLPSKSPGNSSVNFEQIKKILISSENEPNSVTEFQCISLWGVLSKRQWQLLMLEIFQWDKEEHSRDIKLQNSSNIQGDYSYIVQGDYGQSVAWNILKKRNEEYYQVCMRLTNRWLKNLSLGATVSLMDKLNSSYKFHLNHWDYCTLIDSSEDYEEWEFGEFFSPVSFF</sequence>
<dbReference type="AlphaFoldDB" id="B7JZ36"/>
<proteinExistence type="predicted"/>
<keyword evidence="2" id="KW-1185">Reference proteome</keyword>
<name>B7JZ36_RIPO1</name>
<reference evidence="2" key="1">
    <citation type="journal article" date="2011" name="MBio">
        <title>Novel metabolic attributes of the genus Cyanothece, comprising a group of unicellular nitrogen-fixing Cyanobacteria.</title>
        <authorList>
            <person name="Bandyopadhyay A."/>
            <person name="Elvitigala T."/>
            <person name="Welsh E."/>
            <person name="Stockel J."/>
            <person name="Liberton M."/>
            <person name="Min H."/>
            <person name="Sherman L.A."/>
            <person name="Pakrasi H.B."/>
        </authorList>
    </citation>
    <scope>NUCLEOTIDE SEQUENCE [LARGE SCALE GENOMIC DNA]</scope>
    <source>
        <strain evidence="2">PCC 8801</strain>
    </source>
</reference>
<dbReference type="RefSeq" id="WP_012595381.1">
    <property type="nucleotide sequence ID" value="NC_011726.1"/>
</dbReference>
<organism evidence="1 2">
    <name type="scientific">Rippkaea orientalis (strain PCC 8801 / RF-1)</name>
    <name type="common">Cyanothece sp. (strain PCC 8801)</name>
    <dbReference type="NCBI Taxonomy" id="41431"/>
    <lineage>
        <taxon>Bacteria</taxon>
        <taxon>Bacillati</taxon>
        <taxon>Cyanobacteriota</taxon>
        <taxon>Cyanophyceae</taxon>
        <taxon>Oscillatoriophycideae</taxon>
        <taxon>Chroococcales</taxon>
        <taxon>Aphanothecaceae</taxon>
        <taxon>Rippkaea</taxon>
        <taxon>Rippkaea orientalis</taxon>
    </lineage>
</organism>
<dbReference type="HOGENOM" id="CLU_1583768_0_0_3"/>
<dbReference type="Proteomes" id="UP000008204">
    <property type="component" value="Chromosome"/>
</dbReference>
<evidence type="ECO:0000313" key="2">
    <source>
        <dbReference type="Proteomes" id="UP000008204"/>
    </source>
</evidence>
<accession>B7JZ36</accession>
<dbReference type="EMBL" id="CP001287">
    <property type="protein sequence ID" value="ACK66113.1"/>
    <property type="molecule type" value="Genomic_DNA"/>
</dbReference>